<dbReference type="InterPro" id="IPR002347">
    <property type="entry name" value="SDR_fam"/>
</dbReference>
<dbReference type="Pfam" id="PF13561">
    <property type="entry name" value="adh_short_C2"/>
    <property type="match status" value="1"/>
</dbReference>
<dbReference type="PRINTS" id="PR00081">
    <property type="entry name" value="GDHRDH"/>
</dbReference>
<evidence type="ECO:0000313" key="3">
    <source>
        <dbReference type="EMBL" id="KER05258.1"/>
    </source>
</evidence>
<dbReference type="CDD" id="cd05233">
    <property type="entry name" value="SDR_c"/>
    <property type="match status" value="1"/>
</dbReference>
<organism evidence="3 4">
    <name type="scientific">Photorhabdus temperata subsp. temperata Meg1</name>
    <dbReference type="NCBI Taxonomy" id="1393735"/>
    <lineage>
        <taxon>Bacteria</taxon>
        <taxon>Pseudomonadati</taxon>
        <taxon>Pseudomonadota</taxon>
        <taxon>Gammaproteobacteria</taxon>
        <taxon>Enterobacterales</taxon>
        <taxon>Morganellaceae</taxon>
        <taxon>Photorhabdus</taxon>
    </lineage>
</organism>
<name>A0A081S2V5_PHOTE</name>
<dbReference type="SUPFAM" id="SSF51735">
    <property type="entry name" value="NAD(P)-binding Rossmann-fold domains"/>
    <property type="match status" value="1"/>
</dbReference>
<evidence type="ECO:0000256" key="2">
    <source>
        <dbReference type="ARBA" id="ARBA00023002"/>
    </source>
</evidence>
<dbReference type="GO" id="GO:0016491">
    <property type="term" value="F:oxidoreductase activity"/>
    <property type="evidence" value="ECO:0007669"/>
    <property type="project" value="UniProtKB-KW"/>
</dbReference>
<dbReference type="InterPro" id="IPR020904">
    <property type="entry name" value="Sc_DH/Rdtase_CS"/>
</dbReference>
<evidence type="ECO:0000256" key="1">
    <source>
        <dbReference type="ARBA" id="ARBA00006484"/>
    </source>
</evidence>
<dbReference type="PANTHER" id="PTHR43477">
    <property type="entry name" value="DIHYDROANTICAPSIN 7-DEHYDROGENASE"/>
    <property type="match status" value="1"/>
</dbReference>
<dbReference type="EMBL" id="JGVH01000001">
    <property type="protein sequence ID" value="KER05258.1"/>
    <property type="molecule type" value="Genomic_DNA"/>
</dbReference>
<proteinExistence type="inferred from homology"/>
<keyword evidence="2" id="KW-0560">Oxidoreductase</keyword>
<accession>A0A081S2V5</accession>
<dbReference type="RefSeq" id="WP_021323034.1">
    <property type="nucleotide sequence ID" value="NZ_CAWLUD010000001.1"/>
</dbReference>
<protein>
    <submittedName>
        <fullName evidence="3">Dehydrogenase</fullName>
    </submittedName>
</protein>
<dbReference type="FunFam" id="3.40.50.720:FF:000084">
    <property type="entry name" value="Short-chain dehydrogenase reductase"/>
    <property type="match status" value="1"/>
</dbReference>
<dbReference type="InterPro" id="IPR036291">
    <property type="entry name" value="NAD(P)-bd_dom_sf"/>
</dbReference>
<reference evidence="3 4" key="1">
    <citation type="submission" date="2014-03" db="EMBL/GenBank/DDBJ databases">
        <title>Draft Genome of Photorhabdus temperata Meg1.</title>
        <authorList>
            <person name="Hurst S.G.IV."/>
            <person name="Morris K."/>
            <person name="Thomas K."/>
            <person name="Tisa L.S."/>
        </authorList>
    </citation>
    <scope>NUCLEOTIDE SEQUENCE [LARGE SCALE GENOMIC DNA]</scope>
    <source>
        <strain evidence="3 4">Meg1</strain>
    </source>
</reference>
<dbReference type="PROSITE" id="PS00061">
    <property type="entry name" value="ADH_SHORT"/>
    <property type="match status" value="1"/>
</dbReference>
<dbReference type="InterPro" id="IPR051122">
    <property type="entry name" value="SDR_DHRS6-like"/>
</dbReference>
<dbReference type="PANTHER" id="PTHR43477:SF1">
    <property type="entry name" value="DIHYDROANTICAPSIN 7-DEHYDROGENASE"/>
    <property type="match status" value="1"/>
</dbReference>
<comment type="similarity">
    <text evidence="1">Belongs to the short-chain dehydrogenases/reductases (SDR) family.</text>
</comment>
<evidence type="ECO:0000313" key="4">
    <source>
        <dbReference type="Proteomes" id="UP000028002"/>
    </source>
</evidence>
<dbReference type="Proteomes" id="UP000028002">
    <property type="component" value="Unassembled WGS sequence"/>
</dbReference>
<dbReference type="PATRIC" id="fig|1393735.3.peg.160"/>
<sequence>MFRLSGKYTLITGGTTGIGFETAKKFHAEGAHVAITGNNPETLDFSQKFFGKDVWVISSDSGSFAAQTILRDTIKARWPRIDALFLNAGIVTSHKLEEESEESFDRLMSINLKGPFFLLQSLLPLLANPSSVILCGSVSGHIGKSGTSAVYSASKGALLALGRALAAEFLDRQIRVNSISPGPIMTPAFDKLGLDNTQRVYQEVSAMIPVGRLGTPADVADAAVFLASDESRFLLGTDIIVDGGMINV</sequence>
<comment type="caution">
    <text evidence="3">The sequence shown here is derived from an EMBL/GenBank/DDBJ whole genome shotgun (WGS) entry which is preliminary data.</text>
</comment>
<dbReference type="Gene3D" id="3.40.50.720">
    <property type="entry name" value="NAD(P)-binding Rossmann-like Domain"/>
    <property type="match status" value="1"/>
</dbReference>
<gene>
    <name evidence="3" type="ORF">MEG1DRAFT_00154</name>
</gene>
<dbReference type="AlphaFoldDB" id="A0A081S2V5"/>